<organism evidence="18 19">
    <name type="scientific">Gryllus longicercus</name>
    <dbReference type="NCBI Taxonomy" id="2509291"/>
    <lineage>
        <taxon>Eukaryota</taxon>
        <taxon>Metazoa</taxon>
        <taxon>Ecdysozoa</taxon>
        <taxon>Arthropoda</taxon>
        <taxon>Hexapoda</taxon>
        <taxon>Insecta</taxon>
        <taxon>Pterygota</taxon>
        <taxon>Neoptera</taxon>
        <taxon>Polyneoptera</taxon>
        <taxon>Orthoptera</taxon>
        <taxon>Ensifera</taxon>
        <taxon>Gryllidea</taxon>
        <taxon>Grylloidea</taxon>
        <taxon>Gryllidae</taxon>
        <taxon>Gryllinae</taxon>
        <taxon>Gryllus</taxon>
    </lineage>
</organism>
<dbReference type="SUPFAM" id="SSF82171">
    <property type="entry name" value="DPP6 N-terminal domain-like"/>
    <property type="match status" value="1"/>
</dbReference>
<keyword evidence="7" id="KW-0720">Serine protease</keyword>
<feature type="transmembrane region" description="Helical" evidence="15">
    <location>
        <begin position="49"/>
        <end position="70"/>
    </location>
</feature>
<evidence type="ECO:0000256" key="5">
    <source>
        <dbReference type="ARBA" id="ARBA00022692"/>
    </source>
</evidence>
<dbReference type="PANTHER" id="PTHR11731">
    <property type="entry name" value="PROTEASE FAMILY S9B,C DIPEPTIDYL-PEPTIDASE IV-RELATED"/>
    <property type="match status" value="1"/>
</dbReference>
<evidence type="ECO:0000313" key="18">
    <source>
        <dbReference type="EMBL" id="KAK7867682.1"/>
    </source>
</evidence>
<dbReference type="PANTHER" id="PTHR11731:SF200">
    <property type="entry name" value="DIPEPTIDYL PEPTIDASE 10, ISOFORM B"/>
    <property type="match status" value="1"/>
</dbReference>
<dbReference type="Pfam" id="PF00930">
    <property type="entry name" value="DPPIV_N"/>
    <property type="match status" value="1"/>
</dbReference>
<dbReference type="GO" id="GO:0012505">
    <property type="term" value="C:endomembrane system"/>
    <property type="evidence" value="ECO:0007669"/>
    <property type="project" value="UniProtKB-SubCell"/>
</dbReference>
<dbReference type="Proteomes" id="UP001378592">
    <property type="component" value="Unassembled WGS sequence"/>
</dbReference>
<keyword evidence="9 15" id="KW-1133">Transmembrane helix</keyword>
<dbReference type="SUPFAM" id="SSF53474">
    <property type="entry name" value="alpha/beta-Hydrolases"/>
    <property type="match status" value="1"/>
</dbReference>
<evidence type="ECO:0000259" key="16">
    <source>
        <dbReference type="Pfam" id="PF00326"/>
    </source>
</evidence>
<gene>
    <name evidence="18" type="ORF">R5R35_011559</name>
</gene>
<keyword evidence="3" id="KW-0031">Aminopeptidase</keyword>
<evidence type="ECO:0000256" key="10">
    <source>
        <dbReference type="ARBA" id="ARBA00023136"/>
    </source>
</evidence>
<evidence type="ECO:0000256" key="6">
    <source>
        <dbReference type="ARBA" id="ARBA00022801"/>
    </source>
</evidence>
<evidence type="ECO:0000256" key="15">
    <source>
        <dbReference type="SAM" id="Phobius"/>
    </source>
</evidence>
<protein>
    <recommendedName>
        <fullName evidence="13">Venom dipeptidyl peptidase 4</fullName>
    </recommendedName>
</protein>
<feature type="domain" description="Dipeptidylpeptidase IV N-terminal" evidence="17">
    <location>
        <begin position="151"/>
        <end position="536"/>
    </location>
</feature>
<evidence type="ECO:0000313" key="19">
    <source>
        <dbReference type="Proteomes" id="UP001378592"/>
    </source>
</evidence>
<evidence type="ECO:0000256" key="13">
    <source>
        <dbReference type="ARBA" id="ARBA00072929"/>
    </source>
</evidence>
<dbReference type="InterPro" id="IPR029058">
    <property type="entry name" value="AB_hydrolase_fold"/>
</dbReference>
<dbReference type="EMBL" id="JAZDUA010000113">
    <property type="protein sequence ID" value="KAK7867682.1"/>
    <property type="molecule type" value="Genomic_DNA"/>
</dbReference>
<evidence type="ECO:0000256" key="8">
    <source>
        <dbReference type="ARBA" id="ARBA00022968"/>
    </source>
</evidence>
<dbReference type="GO" id="GO:0006508">
    <property type="term" value="P:proteolysis"/>
    <property type="evidence" value="ECO:0007669"/>
    <property type="project" value="UniProtKB-KW"/>
</dbReference>
<reference evidence="18 19" key="1">
    <citation type="submission" date="2024-03" db="EMBL/GenBank/DDBJ databases">
        <title>The genome assembly and annotation of the cricket Gryllus longicercus Weissman &amp; Gray.</title>
        <authorList>
            <person name="Szrajer S."/>
            <person name="Gray D."/>
            <person name="Ylla G."/>
        </authorList>
    </citation>
    <scope>NUCLEOTIDE SEQUENCE [LARGE SCALE GENOMIC DNA]</scope>
    <source>
        <strain evidence="18">DAG 2021-001</strain>
        <tissue evidence="18">Whole body minus gut</tissue>
    </source>
</reference>
<evidence type="ECO:0000256" key="11">
    <source>
        <dbReference type="ARBA" id="ARBA00023180"/>
    </source>
</evidence>
<evidence type="ECO:0000259" key="17">
    <source>
        <dbReference type="Pfam" id="PF00930"/>
    </source>
</evidence>
<sequence length="828" mass="94699">MGLRHDAMEANRSALADTPNAQNEHPPRGDRKRGREREKMSWTQNKRPVAAAVAMVAVVLMLVVMGGIMIKYTLTEAWHRRAHLRLEDIIADEFTPVAFNGTWVSESDIMFRDKGNNAILLNLYSRSTKLLTSNFHVIPTLSGDVEYSMSRSKHFLLAMHNRTKLPGQLAVAQYEIINIRNQTNQSLRYENYPNEDRHLLQFAMWNSRRSEIIMAYHNDLYYVPNPALNIQIQLTHTGQPNVIFHGVTDYLYREAILKTDVAIWLSPNGQRLAYGSFNNTHVQATYITYYGKPGSLHYQYPHNLQIRYPKAGTPLPTVTLSVLDLEYKLQKRLSTLYAPLPRGMLQGDVLLTAVAWMNNDEIASVWMDRLQTRAVVTVFNYDKGSRHDLLRVNEEAGWLPLLAAPFFSSEDQRMVLILPQDQGDREGKFPHVCLVQQNQGNALIRPLTMGKYSVKKILAWDKQHNKIYFLATEIDSPSIQHLYSVSDDQWRAPNTPACITCHIRTSEIGMPCQYNSASFNDDNSFYMLNCEGPGVPEISIFDRSHMRVIVWEKNAKIRTALQKVGHLPTKQYLQIEIADGVKAHVELRIPPDYNPKKNKKYPLLVYLSGSPETCPITEKFSVQWNDYITGSKNVVLARISARGSGLRGSTLSKIIYRQLGSVEINDIIYVTRNLQDLFTFIDKSRTAIWGKHFGGYLTTMTLLKDVEHTFQCGLAVSPITDWLYYDAVRSERYMRLPTIQDNLAGYIDASLTNKVENLRYKKFMLIHGTADSSVHYQHSMMLAKALEQNGILFSQSSYPDEEMNLKGVTSHLYFTMEKFFDDCFSSST</sequence>
<evidence type="ECO:0000256" key="1">
    <source>
        <dbReference type="ARBA" id="ARBA00004606"/>
    </source>
</evidence>
<keyword evidence="19" id="KW-1185">Reference proteome</keyword>
<evidence type="ECO:0000256" key="12">
    <source>
        <dbReference type="ARBA" id="ARBA00037847"/>
    </source>
</evidence>
<proteinExistence type="inferred from homology"/>
<keyword evidence="8" id="KW-0735">Signal-anchor</keyword>
<evidence type="ECO:0000256" key="3">
    <source>
        <dbReference type="ARBA" id="ARBA00022438"/>
    </source>
</evidence>
<keyword evidence="4" id="KW-0645">Protease</keyword>
<comment type="subcellular location">
    <subcellularLocation>
        <location evidence="12">Endomembrane system</location>
        <topology evidence="12">Single-pass membrane protein</topology>
    </subcellularLocation>
    <subcellularLocation>
        <location evidence="1">Membrane</location>
        <topology evidence="1">Single-pass type II membrane protein</topology>
    </subcellularLocation>
</comment>
<keyword evidence="6" id="KW-0378">Hydrolase</keyword>
<dbReference type="GO" id="GO:0005886">
    <property type="term" value="C:plasma membrane"/>
    <property type="evidence" value="ECO:0007669"/>
    <property type="project" value="TreeGrafter"/>
</dbReference>
<accession>A0AAN9VT39</accession>
<name>A0AAN9VT39_9ORTH</name>
<evidence type="ECO:0000256" key="4">
    <source>
        <dbReference type="ARBA" id="ARBA00022670"/>
    </source>
</evidence>
<dbReference type="Gene3D" id="3.40.50.1820">
    <property type="entry name" value="alpha/beta hydrolase"/>
    <property type="match status" value="1"/>
</dbReference>
<dbReference type="Pfam" id="PF00326">
    <property type="entry name" value="Peptidase_S9"/>
    <property type="match status" value="1"/>
</dbReference>
<feature type="domain" description="Peptidase S9 prolyl oligopeptidase catalytic" evidence="16">
    <location>
        <begin position="621"/>
        <end position="825"/>
    </location>
</feature>
<feature type="compositionally biased region" description="Basic and acidic residues" evidence="14">
    <location>
        <begin position="25"/>
        <end position="40"/>
    </location>
</feature>
<evidence type="ECO:0000256" key="7">
    <source>
        <dbReference type="ARBA" id="ARBA00022825"/>
    </source>
</evidence>
<keyword evidence="10 15" id="KW-0472">Membrane</keyword>
<dbReference type="FunFam" id="3.40.50.1820:FF:000003">
    <property type="entry name" value="Dipeptidyl peptidase 4"/>
    <property type="match status" value="1"/>
</dbReference>
<comment type="similarity">
    <text evidence="2">Belongs to the peptidase S9B family. DPPIV subfamily.</text>
</comment>
<feature type="region of interest" description="Disordered" evidence="14">
    <location>
        <begin position="1"/>
        <end position="43"/>
    </location>
</feature>
<dbReference type="InterPro" id="IPR001375">
    <property type="entry name" value="Peptidase_S9_cat"/>
</dbReference>
<dbReference type="GO" id="GO:0008239">
    <property type="term" value="F:dipeptidyl-peptidase activity"/>
    <property type="evidence" value="ECO:0007669"/>
    <property type="project" value="TreeGrafter"/>
</dbReference>
<evidence type="ECO:0000256" key="14">
    <source>
        <dbReference type="SAM" id="MobiDB-lite"/>
    </source>
</evidence>
<dbReference type="InterPro" id="IPR002469">
    <property type="entry name" value="Peptidase_S9B_N"/>
</dbReference>
<dbReference type="Gene3D" id="2.140.10.30">
    <property type="entry name" value="Dipeptidylpeptidase IV, N-terminal domain"/>
    <property type="match status" value="1"/>
</dbReference>
<keyword evidence="11" id="KW-0325">Glycoprotein</keyword>
<dbReference type="InterPro" id="IPR050278">
    <property type="entry name" value="Serine_Prot_S9B/DPPIV"/>
</dbReference>
<evidence type="ECO:0000256" key="2">
    <source>
        <dbReference type="ARBA" id="ARBA00010036"/>
    </source>
</evidence>
<dbReference type="AlphaFoldDB" id="A0AAN9VT39"/>
<keyword evidence="5 15" id="KW-0812">Transmembrane</keyword>
<dbReference type="GO" id="GO:0008236">
    <property type="term" value="F:serine-type peptidase activity"/>
    <property type="evidence" value="ECO:0007669"/>
    <property type="project" value="UniProtKB-KW"/>
</dbReference>
<dbReference type="GO" id="GO:0004177">
    <property type="term" value="F:aminopeptidase activity"/>
    <property type="evidence" value="ECO:0007669"/>
    <property type="project" value="UniProtKB-KW"/>
</dbReference>
<evidence type="ECO:0000256" key="9">
    <source>
        <dbReference type="ARBA" id="ARBA00022989"/>
    </source>
</evidence>
<comment type="caution">
    <text evidence="18">The sequence shown here is derived from an EMBL/GenBank/DDBJ whole genome shotgun (WGS) entry which is preliminary data.</text>
</comment>